<sequence length="62" mass="6995">GWVRNKISGEVEALLIGNDVEINKLIKLCEKGPTTSEVTKVKVQSYQKEYLKKSFDIINNGK</sequence>
<dbReference type="Pfam" id="PF00708">
    <property type="entry name" value="Acylphosphatase"/>
    <property type="match status" value="1"/>
</dbReference>
<dbReference type="InterPro" id="IPR036046">
    <property type="entry name" value="Acylphosphatase-like_dom_sf"/>
</dbReference>
<organism evidence="2">
    <name type="scientific">marine metagenome</name>
    <dbReference type="NCBI Taxonomy" id="408172"/>
    <lineage>
        <taxon>unclassified sequences</taxon>
        <taxon>metagenomes</taxon>
        <taxon>ecological metagenomes</taxon>
    </lineage>
</organism>
<evidence type="ECO:0000313" key="2">
    <source>
        <dbReference type="EMBL" id="SVD24968.1"/>
    </source>
</evidence>
<dbReference type="InterPro" id="IPR017968">
    <property type="entry name" value="Acylphosphatase_CS"/>
</dbReference>
<evidence type="ECO:0000259" key="1">
    <source>
        <dbReference type="PROSITE" id="PS51160"/>
    </source>
</evidence>
<dbReference type="SUPFAM" id="SSF54975">
    <property type="entry name" value="Acylphosphatase/BLUF domain-like"/>
    <property type="match status" value="1"/>
</dbReference>
<feature type="domain" description="Acylphosphatase-like" evidence="1">
    <location>
        <begin position="1"/>
        <end position="59"/>
    </location>
</feature>
<dbReference type="AlphaFoldDB" id="A0A382TU20"/>
<reference evidence="2" key="1">
    <citation type="submission" date="2018-05" db="EMBL/GenBank/DDBJ databases">
        <authorList>
            <person name="Lanie J.A."/>
            <person name="Ng W.-L."/>
            <person name="Kazmierczak K.M."/>
            <person name="Andrzejewski T.M."/>
            <person name="Davidsen T.M."/>
            <person name="Wayne K.J."/>
            <person name="Tettelin H."/>
            <person name="Glass J.I."/>
            <person name="Rusch D."/>
            <person name="Podicherti R."/>
            <person name="Tsui H.-C.T."/>
            <person name="Winkler M.E."/>
        </authorList>
    </citation>
    <scope>NUCLEOTIDE SEQUENCE</scope>
</reference>
<proteinExistence type="predicted"/>
<dbReference type="PROSITE" id="PS00151">
    <property type="entry name" value="ACYLPHOSPHATASE_2"/>
    <property type="match status" value="1"/>
</dbReference>
<dbReference type="PROSITE" id="PS51160">
    <property type="entry name" value="ACYLPHOSPHATASE_3"/>
    <property type="match status" value="1"/>
</dbReference>
<gene>
    <name evidence="2" type="ORF">METZ01_LOCUS377822</name>
</gene>
<dbReference type="EMBL" id="UINC01138800">
    <property type="protein sequence ID" value="SVD24968.1"/>
    <property type="molecule type" value="Genomic_DNA"/>
</dbReference>
<protein>
    <recommendedName>
        <fullName evidence="1">Acylphosphatase-like domain-containing protein</fullName>
    </recommendedName>
</protein>
<accession>A0A382TU20</accession>
<dbReference type="InterPro" id="IPR001792">
    <property type="entry name" value="Acylphosphatase-like_dom"/>
</dbReference>
<feature type="non-terminal residue" evidence="2">
    <location>
        <position position="1"/>
    </location>
</feature>
<name>A0A382TU20_9ZZZZ</name>
<dbReference type="Gene3D" id="3.30.70.100">
    <property type="match status" value="1"/>
</dbReference>